<name>A0ABT0RI70_9SPHN</name>
<dbReference type="EMBL" id="JAMGBC010000001">
    <property type="protein sequence ID" value="MCL6679933.1"/>
    <property type="molecule type" value="Genomic_DNA"/>
</dbReference>
<proteinExistence type="predicted"/>
<reference evidence="1" key="1">
    <citation type="submission" date="2022-05" db="EMBL/GenBank/DDBJ databases">
        <authorList>
            <person name="Jo J.-H."/>
            <person name="Im W.-T."/>
        </authorList>
    </citation>
    <scope>NUCLEOTIDE SEQUENCE</scope>
    <source>
        <strain evidence="1">RG327</strain>
    </source>
</reference>
<evidence type="ECO:0000313" key="2">
    <source>
        <dbReference type="Proteomes" id="UP001165343"/>
    </source>
</evidence>
<dbReference type="Proteomes" id="UP001165343">
    <property type="component" value="Unassembled WGS sequence"/>
</dbReference>
<sequence length="138" mass="15055">MSDEGPCAVTRARSLVGVRFRPQGRDPATGLDCVGLILRVFGIPPEQVRRDYSLSGNSAAELDAQLLRYFQRLSNEASRVGDVVLCAVRGGQLHLAVDCGRSFVHADARARRVVETPGAPQWPILGMYRFALCNLQSS</sequence>
<organism evidence="1 2">
    <name type="scientific">Sphingomonas anseongensis</name>
    <dbReference type="NCBI Taxonomy" id="2908207"/>
    <lineage>
        <taxon>Bacteria</taxon>
        <taxon>Pseudomonadati</taxon>
        <taxon>Pseudomonadota</taxon>
        <taxon>Alphaproteobacteria</taxon>
        <taxon>Sphingomonadales</taxon>
        <taxon>Sphingomonadaceae</taxon>
        <taxon>Sphingomonas</taxon>
    </lineage>
</organism>
<dbReference type="Gene3D" id="3.90.1720.10">
    <property type="entry name" value="endopeptidase domain like (from Nostoc punctiforme)"/>
    <property type="match status" value="1"/>
</dbReference>
<comment type="caution">
    <text evidence="1">The sequence shown here is derived from an EMBL/GenBank/DDBJ whole genome shotgun (WGS) entry which is preliminary data.</text>
</comment>
<dbReference type="RefSeq" id="WP_249868805.1">
    <property type="nucleotide sequence ID" value="NZ_JAMGBC010000001.1"/>
</dbReference>
<keyword evidence="2" id="KW-1185">Reference proteome</keyword>
<gene>
    <name evidence="1" type="ORF">LZ519_11495</name>
</gene>
<dbReference type="InterPro" id="IPR038765">
    <property type="entry name" value="Papain-like_cys_pep_sf"/>
</dbReference>
<accession>A0ABT0RI70</accession>
<protein>
    <submittedName>
        <fullName evidence="1">Peptidoglycan endopeptidase</fullName>
    </submittedName>
</protein>
<evidence type="ECO:0000313" key="1">
    <source>
        <dbReference type="EMBL" id="MCL6679933.1"/>
    </source>
</evidence>
<dbReference type="SUPFAM" id="SSF54001">
    <property type="entry name" value="Cysteine proteinases"/>
    <property type="match status" value="1"/>
</dbReference>